<comment type="caution">
    <text evidence="2">The sequence shown here is derived from an EMBL/GenBank/DDBJ whole genome shotgun (WGS) entry which is preliminary data.</text>
</comment>
<dbReference type="InterPro" id="IPR027417">
    <property type="entry name" value="P-loop_NTPase"/>
</dbReference>
<dbReference type="EMBL" id="JAHLFU010000175">
    <property type="protein sequence ID" value="MBU3853775.1"/>
    <property type="molecule type" value="Genomic_DNA"/>
</dbReference>
<protein>
    <submittedName>
        <fullName evidence="2">Cytidylate kinase-like family protein</fullName>
    </submittedName>
</protein>
<evidence type="ECO:0000256" key="1">
    <source>
        <dbReference type="SAM" id="Coils"/>
    </source>
</evidence>
<dbReference type="GO" id="GO:0016301">
    <property type="term" value="F:kinase activity"/>
    <property type="evidence" value="ECO:0007669"/>
    <property type="project" value="UniProtKB-KW"/>
</dbReference>
<feature type="coiled-coil region" evidence="1">
    <location>
        <begin position="134"/>
        <end position="161"/>
    </location>
</feature>
<evidence type="ECO:0000313" key="2">
    <source>
        <dbReference type="EMBL" id="MBU3853775.1"/>
    </source>
</evidence>
<dbReference type="Proteomes" id="UP000823865">
    <property type="component" value="Unassembled WGS sequence"/>
</dbReference>
<sequence length="208" mass="23480">MDNNKNFVLNIGRQLGSGGHAIGTILAKEFGIKFYDKEVLDLAAQESGFSKYFFERDDEHRGFVKSLFNSIIPFTSSGDPYGNQLSSESLFKFQSDAIKKAAERESCVFVGRCADYVLRDHPRCVNIFISANMEDRVARLMQNLQIDAQEAEKRALEGDDKRASYYNYYSALTWGEASTYHICINSSVLGLEGTADFLKSFIMKKLDL</sequence>
<dbReference type="SUPFAM" id="SSF52540">
    <property type="entry name" value="P-loop containing nucleoside triphosphate hydrolases"/>
    <property type="match status" value="1"/>
</dbReference>
<keyword evidence="1" id="KW-0175">Coiled coil</keyword>
<reference evidence="2" key="1">
    <citation type="journal article" date="2021" name="PeerJ">
        <title>Extensive microbial diversity within the chicken gut microbiome revealed by metagenomics and culture.</title>
        <authorList>
            <person name="Gilroy R."/>
            <person name="Ravi A."/>
            <person name="Getino M."/>
            <person name="Pursley I."/>
            <person name="Horton D.L."/>
            <person name="Alikhan N.F."/>
            <person name="Baker D."/>
            <person name="Gharbi K."/>
            <person name="Hall N."/>
            <person name="Watson M."/>
            <person name="Adriaenssens E.M."/>
            <person name="Foster-Nyarko E."/>
            <person name="Jarju S."/>
            <person name="Secka A."/>
            <person name="Antonio M."/>
            <person name="Oren A."/>
            <person name="Chaudhuri R.R."/>
            <person name="La Ragione R."/>
            <person name="Hildebrand F."/>
            <person name="Pallen M.J."/>
        </authorList>
    </citation>
    <scope>NUCLEOTIDE SEQUENCE</scope>
    <source>
        <strain evidence="2">G3-2149</strain>
    </source>
</reference>
<keyword evidence="2" id="KW-0808">Transferase</keyword>
<proteinExistence type="predicted"/>
<keyword evidence="2" id="KW-0418">Kinase</keyword>
<organism evidence="2 3">
    <name type="scientific">Candidatus Paraprevotella stercoravium</name>
    <dbReference type="NCBI Taxonomy" id="2838725"/>
    <lineage>
        <taxon>Bacteria</taxon>
        <taxon>Pseudomonadati</taxon>
        <taxon>Bacteroidota</taxon>
        <taxon>Bacteroidia</taxon>
        <taxon>Bacteroidales</taxon>
        <taxon>Prevotellaceae</taxon>
        <taxon>Paraprevotella</taxon>
    </lineage>
</organism>
<name>A0A9E2P367_9BACT</name>
<accession>A0A9E2P367</accession>
<dbReference type="Pfam" id="PF13189">
    <property type="entry name" value="Cytidylate_kin2"/>
    <property type="match status" value="1"/>
</dbReference>
<gene>
    <name evidence="2" type="ORF">H9789_08180</name>
</gene>
<reference evidence="2" key="2">
    <citation type="submission" date="2021-04" db="EMBL/GenBank/DDBJ databases">
        <authorList>
            <person name="Gilroy R."/>
        </authorList>
    </citation>
    <scope>NUCLEOTIDE SEQUENCE</scope>
    <source>
        <strain evidence="2">G3-2149</strain>
    </source>
</reference>
<dbReference type="AlphaFoldDB" id="A0A9E2P367"/>
<evidence type="ECO:0000313" key="3">
    <source>
        <dbReference type="Proteomes" id="UP000823865"/>
    </source>
</evidence>
<dbReference type="Gene3D" id="3.40.50.300">
    <property type="entry name" value="P-loop containing nucleotide triphosphate hydrolases"/>
    <property type="match status" value="1"/>
</dbReference>